<keyword evidence="1" id="KW-0472">Membrane</keyword>
<comment type="caution">
    <text evidence="5">The sequence shown here is derived from an EMBL/GenBank/DDBJ whole genome shotgun (WGS) entry which is preliminary data.</text>
</comment>
<dbReference type="InterPro" id="IPR000387">
    <property type="entry name" value="Tyr_Pase_dom"/>
</dbReference>
<dbReference type="SUPFAM" id="SSF111331">
    <property type="entry name" value="NAD kinase/diacylglycerol kinase-like"/>
    <property type="match status" value="1"/>
</dbReference>
<dbReference type="InterPro" id="IPR001206">
    <property type="entry name" value="Diacylglycerol_kinase_cat_dom"/>
</dbReference>
<dbReference type="GO" id="GO:0016301">
    <property type="term" value="F:kinase activity"/>
    <property type="evidence" value="ECO:0007669"/>
    <property type="project" value="UniProtKB-KW"/>
</dbReference>
<evidence type="ECO:0000256" key="1">
    <source>
        <dbReference type="SAM" id="Phobius"/>
    </source>
</evidence>
<dbReference type="Gene3D" id="3.40.50.10330">
    <property type="entry name" value="Probable inorganic polyphosphate/atp-NAD kinase, domain 1"/>
    <property type="match status" value="1"/>
</dbReference>
<dbReference type="SMART" id="SM00046">
    <property type="entry name" value="DAGKc"/>
    <property type="match status" value="1"/>
</dbReference>
<evidence type="ECO:0000313" key="5">
    <source>
        <dbReference type="EMBL" id="MFC3034177.1"/>
    </source>
</evidence>
<dbReference type="NCBIfam" id="NF009025">
    <property type="entry name" value="PRK12361.1"/>
    <property type="match status" value="1"/>
</dbReference>
<dbReference type="InterPro" id="IPR016064">
    <property type="entry name" value="NAD/diacylglycerol_kinase_sf"/>
</dbReference>
<proteinExistence type="predicted"/>
<keyword evidence="1" id="KW-0812">Transmembrane</keyword>
<dbReference type="InterPro" id="IPR029021">
    <property type="entry name" value="Prot-tyrosine_phosphatase-like"/>
</dbReference>
<gene>
    <name evidence="5" type="ORF">ACFOEE_16850</name>
</gene>
<dbReference type="InterPro" id="IPR020422">
    <property type="entry name" value="TYR_PHOSPHATASE_DUAL_dom"/>
</dbReference>
<dbReference type="InterPro" id="IPR017438">
    <property type="entry name" value="ATP-NAD_kinase_N"/>
</dbReference>
<dbReference type="SMART" id="SM00404">
    <property type="entry name" value="PTPc_motif"/>
    <property type="match status" value="1"/>
</dbReference>
<organism evidence="5 6">
    <name type="scientific">Pseudoalteromonas fenneropenaei</name>
    <dbReference type="NCBI Taxonomy" id="1737459"/>
    <lineage>
        <taxon>Bacteria</taxon>
        <taxon>Pseudomonadati</taxon>
        <taxon>Pseudomonadota</taxon>
        <taxon>Gammaproteobacteria</taxon>
        <taxon>Alteromonadales</taxon>
        <taxon>Pseudoalteromonadaceae</taxon>
        <taxon>Pseudoalteromonas</taxon>
    </lineage>
</organism>
<dbReference type="Proteomes" id="UP001595453">
    <property type="component" value="Unassembled WGS sequence"/>
</dbReference>
<keyword evidence="1" id="KW-1133">Transmembrane helix</keyword>
<evidence type="ECO:0000313" key="6">
    <source>
        <dbReference type="Proteomes" id="UP001595453"/>
    </source>
</evidence>
<name>A0ABV7CNT8_9GAMM</name>
<accession>A0ABV7CNT8</accession>
<dbReference type="PROSITE" id="PS50056">
    <property type="entry name" value="TYR_PHOSPHATASE_2"/>
    <property type="match status" value="1"/>
</dbReference>
<dbReference type="PANTHER" id="PTHR47216">
    <property type="match status" value="1"/>
</dbReference>
<evidence type="ECO:0000259" key="2">
    <source>
        <dbReference type="PROSITE" id="PS50054"/>
    </source>
</evidence>
<feature type="transmembrane region" description="Helical" evidence="1">
    <location>
        <begin position="62"/>
        <end position="81"/>
    </location>
</feature>
<dbReference type="PROSITE" id="PS50054">
    <property type="entry name" value="TYR_PHOSPHATASE_DUAL"/>
    <property type="match status" value="1"/>
</dbReference>
<evidence type="ECO:0000259" key="4">
    <source>
        <dbReference type="PROSITE" id="PS50146"/>
    </source>
</evidence>
<dbReference type="EMBL" id="JBHRSD010000033">
    <property type="protein sequence ID" value="MFC3034177.1"/>
    <property type="molecule type" value="Genomic_DNA"/>
</dbReference>
<dbReference type="SUPFAM" id="SSF52799">
    <property type="entry name" value="(Phosphotyrosine protein) phosphatases II"/>
    <property type="match status" value="1"/>
</dbReference>
<dbReference type="PROSITE" id="PS50146">
    <property type="entry name" value="DAGK"/>
    <property type="match status" value="1"/>
</dbReference>
<dbReference type="PANTHER" id="PTHR47216:SF4">
    <property type="entry name" value="OS01G0859400 PROTEIN"/>
    <property type="match status" value="1"/>
</dbReference>
<dbReference type="Gene3D" id="3.90.190.10">
    <property type="entry name" value="Protein tyrosine phosphatase superfamily"/>
    <property type="match status" value="1"/>
</dbReference>
<dbReference type="Gene3D" id="2.60.200.40">
    <property type="match status" value="1"/>
</dbReference>
<keyword evidence="6" id="KW-1185">Reference proteome</keyword>
<dbReference type="SMART" id="SM00195">
    <property type="entry name" value="DSPc"/>
    <property type="match status" value="1"/>
</dbReference>
<dbReference type="InterPro" id="IPR000340">
    <property type="entry name" value="Dual-sp_phosphatase_cat-dom"/>
</dbReference>
<sequence length="535" mass="59178">MKMFKYHLLVLASILALMVCSYPSWLLTPLLWIFIAVSIVALAYVTNQPSIFRKRATGKVPLLIKLILLPYLGAVWCYNWLIRIQKAHVNCTQLSDQLFVASRLLPTDVAMLQAEGIVAILDVTAEYDGFNWQTEDAGFYYLSIPILDHHSPSKQQIAQALSWIAVHHAEGRKVVVHCALGRGRSVLVCAAFLLATQQVASATDAMAQIRAKRQRARLNRRQLARLEHWHQHGELEHKELAVLVVNPVAGGGKWLQYENDILGYLTQRYQLAIYQTEADKSIQCCALQALQASEPALVVAGGGDGTLAAVADVVMGHQAKFGILPLGTANSLAHAFHGSVSKIDPILFACRTLVSGQSQWIDTVSCNGKSMLLMAAVGIAEQMLSQANRERKNEHGQVAYMQSFMDAVLDNHQVELTVIADDKPAQTLCCASCVVANAAPWSTILAQGGESTPDWQDGKMDVTVIHHQTQVSEYWSVAQTLMSNQDCTALDSFQCQRLRLLFSQPIRYALDGEVFESEQLEFQIKPQSLLVMMPN</sequence>
<feature type="transmembrane region" description="Helical" evidence="1">
    <location>
        <begin position="31"/>
        <end position="50"/>
    </location>
</feature>
<dbReference type="InterPro" id="IPR003595">
    <property type="entry name" value="Tyr_Pase_cat"/>
</dbReference>
<keyword evidence="5" id="KW-0808">Transferase</keyword>
<feature type="domain" description="DAGKc" evidence="4">
    <location>
        <begin position="236"/>
        <end position="370"/>
    </location>
</feature>
<reference evidence="6" key="1">
    <citation type="journal article" date="2019" name="Int. J. Syst. Evol. Microbiol.">
        <title>The Global Catalogue of Microorganisms (GCM) 10K type strain sequencing project: providing services to taxonomists for standard genome sequencing and annotation.</title>
        <authorList>
            <consortium name="The Broad Institute Genomics Platform"/>
            <consortium name="The Broad Institute Genome Sequencing Center for Infectious Disease"/>
            <person name="Wu L."/>
            <person name="Ma J."/>
        </authorList>
    </citation>
    <scope>NUCLEOTIDE SEQUENCE [LARGE SCALE GENOMIC DNA]</scope>
    <source>
        <strain evidence="6">KCTC 42730</strain>
    </source>
</reference>
<feature type="domain" description="Tyrosine-protein phosphatase" evidence="2">
    <location>
        <begin position="90"/>
        <end position="235"/>
    </location>
</feature>
<dbReference type="Pfam" id="PF00782">
    <property type="entry name" value="DSPc"/>
    <property type="match status" value="1"/>
</dbReference>
<dbReference type="Pfam" id="PF00781">
    <property type="entry name" value="DAGK_cat"/>
    <property type="match status" value="1"/>
</dbReference>
<dbReference type="RefSeq" id="WP_377126974.1">
    <property type="nucleotide sequence ID" value="NZ_JBHRSD010000033.1"/>
</dbReference>
<protein>
    <submittedName>
        <fullName evidence="5">Diacylglycerol kinase family protein</fullName>
    </submittedName>
</protein>
<feature type="domain" description="Tyrosine specific protein phosphatases" evidence="3">
    <location>
        <begin position="155"/>
        <end position="224"/>
    </location>
</feature>
<evidence type="ECO:0000259" key="3">
    <source>
        <dbReference type="PROSITE" id="PS50056"/>
    </source>
</evidence>
<keyword evidence="5" id="KW-0418">Kinase</keyword>